<keyword evidence="2" id="KW-1185">Reference proteome</keyword>
<sequence>MKKIRWAIMGTGTIAKNFAKGLQRLDDAELYAVASLSIESAIQFSQNYEAQKSCRT</sequence>
<protein>
    <recommendedName>
        <fullName evidence="3">Gfo/Idh/MocA-like oxidoreductase N-terminal domain-containing protein</fullName>
    </recommendedName>
</protein>
<evidence type="ECO:0000313" key="1">
    <source>
        <dbReference type="EMBL" id="MFJ5513158.1"/>
    </source>
</evidence>
<reference evidence="1 2" key="1">
    <citation type="submission" date="2024-10" db="EMBL/GenBank/DDBJ databases">
        <authorList>
            <person name="Lu C.-H."/>
        </authorList>
    </citation>
    <scope>NUCLEOTIDE SEQUENCE [LARGE SCALE GENOMIC DNA]</scope>
    <source>
        <strain evidence="1 2">22LXZD03-01</strain>
    </source>
</reference>
<dbReference type="Gene3D" id="3.40.50.720">
    <property type="entry name" value="NAD(P)-binding Rossmann-like Domain"/>
    <property type="match status" value="1"/>
</dbReference>
<gene>
    <name evidence="1" type="ORF">ACIPUH_10215</name>
</gene>
<name>A0ABW8GVL8_9GAMM</name>
<dbReference type="InterPro" id="IPR036291">
    <property type="entry name" value="NAD(P)-bd_dom_sf"/>
</dbReference>
<evidence type="ECO:0008006" key="3">
    <source>
        <dbReference type="Google" id="ProtNLM"/>
    </source>
</evidence>
<organism evidence="1 2">
    <name type="scientific">Pectobacterium jejuense</name>
    <dbReference type="NCBI Taxonomy" id="2974022"/>
    <lineage>
        <taxon>Bacteria</taxon>
        <taxon>Pseudomonadati</taxon>
        <taxon>Pseudomonadota</taxon>
        <taxon>Gammaproteobacteria</taxon>
        <taxon>Enterobacterales</taxon>
        <taxon>Pectobacteriaceae</taxon>
        <taxon>Pectobacterium</taxon>
    </lineage>
</organism>
<dbReference type="Proteomes" id="UP001617702">
    <property type="component" value="Unassembled WGS sequence"/>
</dbReference>
<accession>A0ABW8GVL8</accession>
<evidence type="ECO:0000313" key="2">
    <source>
        <dbReference type="Proteomes" id="UP001617702"/>
    </source>
</evidence>
<proteinExistence type="predicted"/>
<dbReference type="SUPFAM" id="SSF51735">
    <property type="entry name" value="NAD(P)-binding Rossmann-fold domains"/>
    <property type="match status" value="1"/>
</dbReference>
<dbReference type="EMBL" id="JBIXLB010000003">
    <property type="protein sequence ID" value="MFJ5513158.1"/>
    <property type="molecule type" value="Genomic_DNA"/>
</dbReference>
<dbReference type="RefSeq" id="WP_268579932.1">
    <property type="nucleotide sequence ID" value="NZ_JAPQKX010000006.1"/>
</dbReference>
<comment type="caution">
    <text evidence="1">The sequence shown here is derived from an EMBL/GenBank/DDBJ whole genome shotgun (WGS) entry which is preliminary data.</text>
</comment>